<keyword evidence="5" id="KW-0143">Chaperone</keyword>
<dbReference type="GO" id="GO:0071973">
    <property type="term" value="P:bacterial-type flagellum-dependent cell motility"/>
    <property type="evidence" value="ECO:0007669"/>
    <property type="project" value="TreeGrafter"/>
</dbReference>
<keyword evidence="3" id="KW-0963">Cytoplasm</keyword>
<protein>
    <submittedName>
        <fullName evidence="7">Flagellar protein FliS</fullName>
    </submittedName>
</protein>
<feature type="region of interest" description="Disordered" evidence="6">
    <location>
        <begin position="1"/>
        <end position="20"/>
    </location>
</feature>
<keyword evidence="7" id="KW-0966">Cell projection</keyword>
<dbReference type="GO" id="GO:0005829">
    <property type="term" value="C:cytosol"/>
    <property type="evidence" value="ECO:0007669"/>
    <property type="project" value="UniProtKB-SubCell"/>
</dbReference>
<dbReference type="EMBL" id="SJPY01000004">
    <property type="protein sequence ID" value="TWU41578.1"/>
    <property type="molecule type" value="Genomic_DNA"/>
</dbReference>
<dbReference type="Pfam" id="PF02561">
    <property type="entry name" value="FliS"/>
    <property type="match status" value="1"/>
</dbReference>
<comment type="similarity">
    <text evidence="2">Belongs to the FliS family.</text>
</comment>
<evidence type="ECO:0000256" key="2">
    <source>
        <dbReference type="ARBA" id="ARBA00008787"/>
    </source>
</evidence>
<gene>
    <name evidence="7" type="ORF">Q31b_30290</name>
</gene>
<keyword evidence="7" id="KW-0969">Cilium</keyword>
<sequence length="159" mass="17337">MSYAQSKPASNFRPSGYQTGRGSADEYLDSMVRSASPARLRLIVLERAVETATTLSATWREDTSRKGPNEWSLKLLDLISELLSGITSDEGVCGKVADLYVFLSKHLIIAERTGDADAIDEIRLVLEVEAETWRMVCANELGASDSRQPITSGGLNLEG</sequence>
<dbReference type="SUPFAM" id="SSF101116">
    <property type="entry name" value="Flagellar export chaperone FliS"/>
    <property type="match status" value="1"/>
</dbReference>
<dbReference type="PANTHER" id="PTHR34773:SF1">
    <property type="entry name" value="FLAGELLAR SECRETION CHAPERONE FLIS"/>
    <property type="match status" value="1"/>
</dbReference>
<evidence type="ECO:0000313" key="7">
    <source>
        <dbReference type="EMBL" id="TWU41578.1"/>
    </source>
</evidence>
<accession>A0A5C6DY87</accession>
<name>A0A5C6DY87_9BACT</name>
<comment type="subcellular location">
    <subcellularLocation>
        <location evidence="1">Cytoplasm</location>
        <location evidence="1">Cytosol</location>
    </subcellularLocation>
</comment>
<keyword evidence="7" id="KW-0282">Flagellum</keyword>
<dbReference type="GO" id="GO:0044780">
    <property type="term" value="P:bacterial-type flagellum assembly"/>
    <property type="evidence" value="ECO:0007669"/>
    <property type="project" value="InterPro"/>
</dbReference>
<evidence type="ECO:0000256" key="4">
    <source>
        <dbReference type="ARBA" id="ARBA00022795"/>
    </source>
</evidence>
<dbReference type="PANTHER" id="PTHR34773">
    <property type="entry name" value="FLAGELLAR SECRETION CHAPERONE FLIS"/>
    <property type="match status" value="1"/>
</dbReference>
<proteinExistence type="inferred from homology"/>
<dbReference type="AlphaFoldDB" id="A0A5C6DY87"/>
<dbReference type="Proteomes" id="UP000315471">
    <property type="component" value="Unassembled WGS sequence"/>
</dbReference>
<dbReference type="InterPro" id="IPR036584">
    <property type="entry name" value="FliS_sf"/>
</dbReference>
<dbReference type="Gene3D" id="1.20.120.340">
    <property type="entry name" value="Flagellar protein FliS"/>
    <property type="match status" value="1"/>
</dbReference>
<dbReference type="RefSeq" id="WP_146600364.1">
    <property type="nucleotide sequence ID" value="NZ_SJPY01000004.1"/>
</dbReference>
<keyword evidence="4" id="KW-1005">Bacterial flagellum biogenesis</keyword>
<organism evidence="7 8">
    <name type="scientific">Novipirellula aureliae</name>
    <dbReference type="NCBI Taxonomy" id="2527966"/>
    <lineage>
        <taxon>Bacteria</taxon>
        <taxon>Pseudomonadati</taxon>
        <taxon>Planctomycetota</taxon>
        <taxon>Planctomycetia</taxon>
        <taxon>Pirellulales</taxon>
        <taxon>Pirellulaceae</taxon>
        <taxon>Novipirellula</taxon>
    </lineage>
</organism>
<evidence type="ECO:0000256" key="5">
    <source>
        <dbReference type="ARBA" id="ARBA00023186"/>
    </source>
</evidence>
<evidence type="ECO:0000256" key="1">
    <source>
        <dbReference type="ARBA" id="ARBA00004514"/>
    </source>
</evidence>
<dbReference type="InterPro" id="IPR003713">
    <property type="entry name" value="FliS"/>
</dbReference>
<keyword evidence="8" id="KW-1185">Reference proteome</keyword>
<evidence type="ECO:0000313" key="8">
    <source>
        <dbReference type="Proteomes" id="UP000315471"/>
    </source>
</evidence>
<evidence type="ECO:0000256" key="3">
    <source>
        <dbReference type="ARBA" id="ARBA00022490"/>
    </source>
</evidence>
<dbReference type="OrthoDB" id="266666at2"/>
<reference evidence="7 8" key="1">
    <citation type="submission" date="2019-02" db="EMBL/GenBank/DDBJ databases">
        <title>Deep-cultivation of Planctomycetes and their phenomic and genomic characterization uncovers novel biology.</title>
        <authorList>
            <person name="Wiegand S."/>
            <person name="Jogler M."/>
            <person name="Boedeker C."/>
            <person name="Pinto D."/>
            <person name="Vollmers J."/>
            <person name="Rivas-Marin E."/>
            <person name="Kohn T."/>
            <person name="Peeters S.H."/>
            <person name="Heuer A."/>
            <person name="Rast P."/>
            <person name="Oberbeckmann S."/>
            <person name="Bunk B."/>
            <person name="Jeske O."/>
            <person name="Meyerdierks A."/>
            <person name="Storesund J.E."/>
            <person name="Kallscheuer N."/>
            <person name="Luecker S."/>
            <person name="Lage O.M."/>
            <person name="Pohl T."/>
            <person name="Merkel B.J."/>
            <person name="Hornburger P."/>
            <person name="Mueller R.-W."/>
            <person name="Bruemmer F."/>
            <person name="Labrenz M."/>
            <person name="Spormann A.M."/>
            <person name="Op Den Camp H."/>
            <person name="Overmann J."/>
            <person name="Amann R."/>
            <person name="Jetten M.S.M."/>
            <person name="Mascher T."/>
            <person name="Medema M.H."/>
            <person name="Devos D.P."/>
            <person name="Kaster A.-K."/>
            <person name="Ovreas L."/>
            <person name="Rohde M."/>
            <person name="Galperin M.Y."/>
            <person name="Jogler C."/>
        </authorList>
    </citation>
    <scope>NUCLEOTIDE SEQUENCE [LARGE SCALE GENOMIC DNA]</scope>
    <source>
        <strain evidence="7 8">Q31b</strain>
    </source>
</reference>
<comment type="caution">
    <text evidence="7">The sequence shown here is derived from an EMBL/GenBank/DDBJ whole genome shotgun (WGS) entry which is preliminary data.</text>
</comment>
<evidence type="ECO:0000256" key="6">
    <source>
        <dbReference type="SAM" id="MobiDB-lite"/>
    </source>
</evidence>